<proteinExistence type="predicted"/>
<organism evidence="2">
    <name type="scientific">Gallibacterium anatis</name>
    <dbReference type="NCBI Taxonomy" id="750"/>
    <lineage>
        <taxon>Bacteria</taxon>
        <taxon>Pseudomonadati</taxon>
        <taxon>Pseudomonadota</taxon>
        <taxon>Gammaproteobacteria</taxon>
        <taxon>Pasteurellales</taxon>
        <taxon>Pasteurellaceae</taxon>
        <taxon>Gallibacterium</taxon>
    </lineage>
</organism>
<name>A0A930UWD1_9PAST</name>
<dbReference type="AlphaFoldDB" id="A0A930UWD1"/>
<sequence>MTFKAGKNIGLVQKPGELSISTIDTPSFKSVELRGETKNVDGSQETPVTMVDSSGMQVYTETVTPGDAGPTTTKRYRQQ</sequence>
<evidence type="ECO:0000313" key="2">
    <source>
        <dbReference type="EMBL" id="MBF4102314.1"/>
    </source>
</evidence>
<feature type="compositionally biased region" description="Polar residues" evidence="1">
    <location>
        <begin position="40"/>
        <end position="63"/>
    </location>
</feature>
<gene>
    <name evidence="2" type="ORF">INT80_03215</name>
</gene>
<protein>
    <submittedName>
        <fullName evidence="2">Uncharacterized protein</fullName>
    </submittedName>
</protein>
<evidence type="ECO:0000256" key="1">
    <source>
        <dbReference type="SAM" id="MobiDB-lite"/>
    </source>
</evidence>
<accession>A0A930UWD1</accession>
<comment type="caution">
    <text evidence="2">The sequence shown here is derived from an EMBL/GenBank/DDBJ whole genome shotgun (WGS) entry which is preliminary data.</text>
</comment>
<reference evidence="2" key="1">
    <citation type="submission" date="2020-11" db="EMBL/GenBank/DDBJ databases">
        <title>Gallibacterium anatis 1637, full genome, WGS.</title>
        <authorList>
            <person name="Laishevtcev A.I."/>
            <person name="Yakimova E.A."/>
            <person name="Petkovich D."/>
            <person name="Stepanova T.V."/>
            <person name="Kalendr R.S."/>
            <person name="Rubalsky E.O."/>
            <person name="Zulkarneev E.R."/>
            <person name="Aleshkin A.V."/>
        </authorList>
    </citation>
    <scope>NUCLEOTIDE SEQUENCE</scope>
    <source>
        <strain evidence="2">1637</strain>
    </source>
</reference>
<feature type="region of interest" description="Disordered" evidence="1">
    <location>
        <begin position="35"/>
        <end position="79"/>
    </location>
</feature>
<dbReference type="EMBL" id="JADION010000006">
    <property type="protein sequence ID" value="MBF4102314.1"/>
    <property type="molecule type" value="Genomic_DNA"/>
</dbReference>